<organism evidence="7 8">
    <name type="scientific">Mangrovibacterium diazotrophicum</name>
    <dbReference type="NCBI Taxonomy" id="1261403"/>
    <lineage>
        <taxon>Bacteria</taxon>
        <taxon>Pseudomonadati</taxon>
        <taxon>Bacteroidota</taxon>
        <taxon>Bacteroidia</taxon>
        <taxon>Marinilabiliales</taxon>
        <taxon>Prolixibacteraceae</taxon>
        <taxon>Mangrovibacterium</taxon>
    </lineage>
</organism>
<dbReference type="RefSeq" id="WP_120273072.1">
    <property type="nucleotide sequence ID" value="NZ_RAPN01000001.1"/>
</dbReference>
<dbReference type="GO" id="GO:0046872">
    <property type="term" value="F:metal ion binding"/>
    <property type="evidence" value="ECO:0007669"/>
    <property type="project" value="UniProtKB-KW"/>
</dbReference>
<dbReference type="Pfam" id="PF00149">
    <property type="entry name" value="Metallophos"/>
    <property type="match status" value="1"/>
</dbReference>
<evidence type="ECO:0000256" key="2">
    <source>
        <dbReference type="ARBA" id="ARBA00022519"/>
    </source>
</evidence>
<keyword evidence="3" id="KW-0479">Metal-binding</keyword>
<dbReference type="PANTHER" id="PTHR34990:SF2">
    <property type="entry name" value="BLL8164 PROTEIN"/>
    <property type="match status" value="1"/>
</dbReference>
<evidence type="ECO:0000313" key="7">
    <source>
        <dbReference type="EMBL" id="RKD91802.1"/>
    </source>
</evidence>
<evidence type="ECO:0000256" key="3">
    <source>
        <dbReference type="ARBA" id="ARBA00022723"/>
    </source>
</evidence>
<accession>A0A419W8U1</accession>
<dbReference type="Proteomes" id="UP000283387">
    <property type="component" value="Unassembled WGS sequence"/>
</dbReference>
<dbReference type="OrthoDB" id="9802481at2"/>
<evidence type="ECO:0000259" key="6">
    <source>
        <dbReference type="Pfam" id="PF00149"/>
    </source>
</evidence>
<keyword evidence="5" id="KW-0464">Manganese</keyword>
<dbReference type="InterPro" id="IPR043461">
    <property type="entry name" value="LpxH-like"/>
</dbReference>
<keyword evidence="4" id="KW-0472">Membrane</keyword>
<evidence type="ECO:0000256" key="5">
    <source>
        <dbReference type="ARBA" id="ARBA00023211"/>
    </source>
</evidence>
<dbReference type="EMBL" id="RAPN01000001">
    <property type="protein sequence ID" value="RKD91802.1"/>
    <property type="molecule type" value="Genomic_DNA"/>
</dbReference>
<dbReference type="InterPro" id="IPR029052">
    <property type="entry name" value="Metallo-depent_PP-like"/>
</dbReference>
<name>A0A419W8U1_9BACT</name>
<dbReference type="GO" id="GO:0008758">
    <property type="term" value="F:UDP-2,3-diacylglucosamine hydrolase activity"/>
    <property type="evidence" value="ECO:0007669"/>
    <property type="project" value="TreeGrafter"/>
</dbReference>
<proteinExistence type="predicted"/>
<dbReference type="InterPro" id="IPR004843">
    <property type="entry name" value="Calcineurin-like_PHP"/>
</dbReference>
<evidence type="ECO:0000256" key="4">
    <source>
        <dbReference type="ARBA" id="ARBA00023136"/>
    </source>
</evidence>
<reference evidence="7 8" key="1">
    <citation type="submission" date="2018-09" db="EMBL/GenBank/DDBJ databases">
        <title>Genomic Encyclopedia of Archaeal and Bacterial Type Strains, Phase II (KMG-II): from individual species to whole genera.</title>
        <authorList>
            <person name="Goeker M."/>
        </authorList>
    </citation>
    <scope>NUCLEOTIDE SEQUENCE [LARGE SCALE GENOMIC DNA]</scope>
    <source>
        <strain evidence="7 8">DSM 27148</strain>
    </source>
</reference>
<dbReference type="CDD" id="cd07398">
    <property type="entry name" value="MPP_YbbF-LpxH"/>
    <property type="match status" value="1"/>
</dbReference>
<dbReference type="AlphaFoldDB" id="A0A419W8U1"/>
<dbReference type="SUPFAM" id="SSF56300">
    <property type="entry name" value="Metallo-dependent phosphatases"/>
    <property type="match status" value="1"/>
</dbReference>
<gene>
    <name evidence="7" type="ORF">BC643_2168</name>
</gene>
<keyword evidence="2" id="KW-0997">Cell inner membrane</keyword>
<dbReference type="GO" id="GO:0016020">
    <property type="term" value="C:membrane"/>
    <property type="evidence" value="ECO:0007669"/>
    <property type="project" value="GOC"/>
</dbReference>
<evidence type="ECO:0000313" key="8">
    <source>
        <dbReference type="Proteomes" id="UP000283387"/>
    </source>
</evidence>
<feature type="domain" description="Calcineurin-like phosphoesterase" evidence="6">
    <location>
        <begin position="10"/>
        <end position="204"/>
    </location>
</feature>
<dbReference type="GO" id="GO:0009245">
    <property type="term" value="P:lipid A biosynthetic process"/>
    <property type="evidence" value="ECO:0007669"/>
    <property type="project" value="TreeGrafter"/>
</dbReference>
<sequence>MKARKLEVSVVSDFHLATRACKAKTILKYLKSINPGILVLNGDIIDSWRFSRNYFPKPQLKVVRQIIKMLEKGVHVFYITGNHDEFLRKFNQTEIGKLKIVNQLVLDLDGKKTWIFHGDLFDHVIHKAKWLAKIGAAAYGLLTVINHGINLLLRPFGVKEFILYKSFKKKNDKDSRPTAYEKAIAATSAARGFQTVICGHTHVPKDKIVMMPGVPVRYINCGDWVEHFTAAEYNEGKWELHYFEDSGEENTADEPDIPDHKQVYQSLFRELAMANCL</sequence>
<evidence type="ECO:0000256" key="1">
    <source>
        <dbReference type="ARBA" id="ARBA00022475"/>
    </source>
</evidence>
<keyword evidence="1" id="KW-1003">Cell membrane</keyword>
<dbReference type="PANTHER" id="PTHR34990">
    <property type="entry name" value="UDP-2,3-DIACYLGLUCOSAMINE HYDROLASE-RELATED"/>
    <property type="match status" value="1"/>
</dbReference>
<comment type="caution">
    <text evidence="7">The sequence shown here is derived from an EMBL/GenBank/DDBJ whole genome shotgun (WGS) entry which is preliminary data.</text>
</comment>
<protein>
    <submittedName>
        <fullName evidence="7">UDP-2,3-diacylglucosamine pyrophosphatase LpxH</fullName>
    </submittedName>
</protein>
<keyword evidence="8" id="KW-1185">Reference proteome</keyword>
<dbReference type="Gene3D" id="3.60.21.10">
    <property type="match status" value="1"/>
</dbReference>